<comment type="caution">
    <text evidence="2">The sequence shown here is derived from an EMBL/GenBank/DDBJ whole genome shotgun (WGS) entry which is preliminary data.</text>
</comment>
<keyword evidence="3" id="KW-1185">Reference proteome</keyword>
<keyword evidence="1" id="KW-1133">Transmembrane helix</keyword>
<proteinExistence type="predicted"/>
<dbReference type="RefSeq" id="WP_262401026.1">
    <property type="nucleotide sequence ID" value="NZ_JACRTB010000040.1"/>
</dbReference>
<sequence length="158" mass="17089">MESVESKSEKRKSCIISSSSSAISASSISKQLEIGHGPLSFELSKAAANSPLVLLGLFGFTSTGLLAALTADVFLIPRWFGSARNVLDALQHLFGCKSLRPQPICETVNFPRCHFIHVHLPFLDAVRPLGQHTIDLCNRCESSFLTPEVRTSVHIGAA</sequence>
<gene>
    <name evidence="2" type="ORF">H8717_14660</name>
</gene>
<keyword evidence="1" id="KW-0812">Transmembrane</keyword>
<name>A0ABR7NMJ6_9FIRM</name>
<dbReference type="Proteomes" id="UP000658131">
    <property type="component" value="Unassembled WGS sequence"/>
</dbReference>
<protein>
    <submittedName>
        <fullName evidence="2">Uncharacterized protein</fullName>
    </submittedName>
</protein>
<reference evidence="2 3" key="1">
    <citation type="submission" date="2020-08" db="EMBL/GenBank/DDBJ databases">
        <title>Genome public.</title>
        <authorList>
            <person name="Liu C."/>
            <person name="Sun Q."/>
        </authorList>
    </citation>
    <scope>NUCLEOTIDE SEQUENCE [LARGE SCALE GENOMIC DNA]</scope>
    <source>
        <strain evidence="2 3">BX1</strain>
    </source>
</reference>
<evidence type="ECO:0000313" key="2">
    <source>
        <dbReference type="EMBL" id="MBC8577637.1"/>
    </source>
</evidence>
<evidence type="ECO:0000256" key="1">
    <source>
        <dbReference type="SAM" id="Phobius"/>
    </source>
</evidence>
<dbReference type="EMBL" id="JACRTB010000040">
    <property type="protein sequence ID" value="MBC8577637.1"/>
    <property type="molecule type" value="Genomic_DNA"/>
</dbReference>
<organism evidence="2 3">
    <name type="scientific">Yanshouia hominis</name>
    <dbReference type="NCBI Taxonomy" id="2763673"/>
    <lineage>
        <taxon>Bacteria</taxon>
        <taxon>Bacillati</taxon>
        <taxon>Bacillota</taxon>
        <taxon>Clostridia</taxon>
        <taxon>Eubacteriales</taxon>
        <taxon>Oscillospiraceae</taxon>
        <taxon>Yanshouia</taxon>
    </lineage>
</organism>
<keyword evidence="1" id="KW-0472">Membrane</keyword>
<accession>A0ABR7NMJ6</accession>
<feature type="transmembrane region" description="Helical" evidence="1">
    <location>
        <begin position="52"/>
        <end position="75"/>
    </location>
</feature>
<evidence type="ECO:0000313" key="3">
    <source>
        <dbReference type="Proteomes" id="UP000658131"/>
    </source>
</evidence>